<sequence>MAASKAVKFTYNNGVVNWMRKFAWNHLWGGREYGLLFHDSYFEPAPEVTEALRRLNLKEPHLFDQRKMRLSHAHTLALHGERLPKDQWTKWEDVSFPVVCNELFLSCCTRLVFWKKVFCRYYIDLEIALIVSGNMPNIPSKQSLVRSL</sequence>
<evidence type="ECO:0000256" key="7">
    <source>
        <dbReference type="ARBA" id="ARBA00022982"/>
    </source>
</evidence>
<comment type="subunit">
    <text evidence="12">Component of the ubiquinol-cytochrome c oxidoreductase (cytochrome b-c1 complex, complex III, CIII), a multisubunit enzyme composed of 3 respiratory subunits cytochrome b, cytochrome c1 and Rieske protein, 2 core protein subunits, and additional low-molecular weight protein subunits. The complex exists as an obligatory dimer and forms supercomplexes (SCs) in the inner mitochondrial membrane with cytochrome c oxidase (complex IV, CIV).</text>
</comment>
<dbReference type="GO" id="GO:0045275">
    <property type="term" value="C:respiratory chain complex III"/>
    <property type="evidence" value="ECO:0007669"/>
    <property type="project" value="InterPro"/>
</dbReference>
<keyword evidence="14" id="KW-1185">Reference proteome</keyword>
<evidence type="ECO:0000256" key="2">
    <source>
        <dbReference type="ARBA" id="ARBA00008554"/>
    </source>
</evidence>
<dbReference type="GO" id="GO:0006122">
    <property type="term" value="P:mitochondrial electron transport, ubiquinol to cytochrome c"/>
    <property type="evidence" value="ECO:0007669"/>
    <property type="project" value="InterPro"/>
</dbReference>
<name>A0A016RUV2_9BILA</name>
<reference evidence="14" key="1">
    <citation type="journal article" date="2015" name="Nat. Genet.">
        <title>The genome and transcriptome of the zoonotic hookworm Ancylostoma ceylanicum identify infection-specific gene families.</title>
        <authorList>
            <person name="Schwarz E.M."/>
            <person name="Hu Y."/>
            <person name="Antoshechkin I."/>
            <person name="Miller M.M."/>
            <person name="Sternberg P.W."/>
            <person name="Aroian R.V."/>
        </authorList>
    </citation>
    <scope>NUCLEOTIDE SEQUENCE</scope>
    <source>
        <strain evidence="14">HY135</strain>
    </source>
</reference>
<dbReference type="OrthoDB" id="425749at2759"/>
<dbReference type="PANTHER" id="PTHR12022">
    <property type="entry name" value="UBIQUINOL-CYTOCHROME C REDUCTASE COMPLEX 14 KD PROTEIN"/>
    <property type="match status" value="1"/>
</dbReference>
<dbReference type="InterPro" id="IPR036544">
    <property type="entry name" value="QCR7_sf"/>
</dbReference>
<evidence type="ECO:0000313" key="14">
    <source>
        <dbReference type="Proteomes" id="UP000024635"/>
    </source>
</evidence>
<evidence type="ECO:0000256" key="11">
    <source>
        <dbReference type="ARBA" id="ARBA00032927"/>
    </source>
</evidence>
<evidence type="ECO:0000256" key="3">
    <source>
        <dbReference type="ARBA" id="ARBA00016323"/>
    </source>
</evidence>
<evidence type="ECO:0000256" key="6">
    <source>
        <dbReference type="ARBA" id="ARBA00022792"/>
    </source>
</evidence>
<dbReference type="Gene3D" id="1.10.1090.10">
    <property type="entry name" value="Cytochrome b-c1 complex subunit 7"/>
    <property type="match status" value="1"/>
</dbReference>
<accession>A0A016RUV2</accession>
<organism evidence="13 14">
    <name type="scientific">Ancylostoma ceylanicum</name>
    <dbReference type="NCBI Taxonomy" id="53326"/>
    <lineage>
        <taxon>Eukaryota</taxon>
        <taxon>Metazoa</taxon>
        <taxon>Ecdysozoa</taxon>
        <taxon>Nematoda</taxon>
        <taxon>Chromadorea</taxon>
        <taxon>Rhabditida</taxon>
        <taxon>Rhabditina</taxon>
        <taxon>Rhabditomorpha</taxon>
        <taxon>Strongyloidea</taxon>
        <taxon>Ancylostomatidae</taxon>
        <taxon>Ancylostomatinae</taxon>
        <taxon>Ancylostoma</taxon>
    </lineage>
</organism>
<dbReference type="Proteomes" id="UP000024635">
    <property type="component" value="Unassembled WGS sequence"/>
</dbReference>
<dbReference type="InterPro" id="IPR003197">
    <property type="entry name" value="QCR7"/>
</dbReference>
<keyword evidence="4" id="KW-0813">Transport</keyword>
<dbReference type="STRING" id="53326.A0A016RUV2"/>
<comment type="similarity">
    <text evidence="2">Belongs to the UQCRB/QCR7 family.</text>
</comment>
<dbReference type="SUPFAM" id="SSF81524">
    <property type="entry name" value="14 kDa protein of cytochrome bc1 complex (Ubiquinol-cytochrome c reductase)"/>
    <property type="match status" value="1"/>
</dbReference>
<evidence type="ECO:0000256" key="9">
    <source>
        <dbReference type="ARBA" id="ARBA00023136"/>
    </source>
</evidence>
<dbReference type="AlphaFoldDB" id="A0A016RUV2"/>
<comment type="caution">
    <text evidence="13">The sequence shown here is derived from an EMBL/GenBank/DDBJ whole genome shotgun (WGS) entry which is preliminary data.</text>
</comment>
<dbReference type="PANTHER" id="PTHR12022:SF0">
    <property type="entry name" value="CYTOCHROME B-C1 COMPLEX SUBUNIT 7"/>
    <property type="match status" value="1"/>
</dbReference>
<keyword evidence="9" id="KW-0472">Membrane</keyword>
<keyword evidence="8" id="KW-0496">Mitochondrion</keyword>
<proteinExistence type="inferred from homology"/>
<gene>
    <name evidence="13" type="primary">Acey_s0368.g72</name>
    <name evidence="13" type="synonym">Acey-T02H6.11</name>
    <name evidence="13" type="ORF">Y032_0368g72</name>
</gene>
<keyword evidence="5" id="KW-0679">Respiratory chain</keyword>
<dbReference type="EMBL" id="JARK01001704">
    <property type="protein sequence ID" value="EYB82056.1"/>
    <property type="molecule type" value="Genomic_DNA"/>
</dbReference>
<dbReference type="Pfam" id="PF02271">
    <property type="entry name" value="UCR_14kD"/>
    <property type="match status" value="1"/>
</dbReference>
<evidence type="ECO:0000256" key="8">
    <source>
        <dbReference type="ARBA" id="ARBA00023128"/>
    </source>
</evidence>
<comment type="subcellular location">
    <subcellularLocation>
        <location evidence="1">Mitochondrion inner membrane</location>
        <topology evidence="1">Peripheral membrane protein</topology>
        <orientation evidence="1">Matrix side</orientation>
    </subcellularLocation>
</comment>
<evidence type="ECO:0000256" key="12">
    <source>
        <dbReference type="ARBA" id="ARBA00038521"/>
    </source>
</evidence>
<evidence type="ECO:0000256" key="1">
    <source>
        <dbReference type="ARBA" id="ARBA00004443"/>
    </source>
</evidence>
<protein>
    <recommendedName>
        <fullName evidence="3">Cytochrome b-c1 complex subunit 7</fullName>
    </recommendedName>
    <alternativeName>
        <fullName evidence="10">Complex III subunit VII</fullName>
    </alternativeName>
    <alternativeName>
        <fullName evidence="11">Ubiquinol-cytochrome c reductase complex 14 kDa protein</fullName>
    </alternativeName>
</protein>
<dbReference type="GO" id="GO:0005743">
    <property type="term" value="C:mitochondrial inner membrane"/>
    <property type="evidence" value="ECO:0007669"/>
    <property type="project" value="UniProtKB-SubCell"/>
</dbReference>
<evidence type="ECO:0000256" key="10">
    <source>
        <dbReference type="ARBA" id="ARBA00031021"/>
    </source>
</evidence>
<keyword evidence="7" id="KW-0249">Electron transport</keyword>
<evidence type="ECO:0000256" key="4">
    <source>
        <dbReference type="ARBA" id="ARBA00022448"/>
    </source>
</evidence>
<keyword evidence="6" id="KW-0999">Mitochondrion inner membrane</keyword>
<evidence type="ECO:0000256" key="5">
    <source>
        <dbReference type="ARBA" id="ARBA00022660"/>
    </source>
</evidence>
<evidence type="ECO:0000313" key="13">
    <source>
        <dbReference type="EMBL" id="EYB82056.1"/>
    </source>
</evidence>